<sequence length="143" mass="14440">MTIDPAPGADARRETLTPWRNPMKLAFALLLMSTTLGAGSAAFAAGQGLSLFPDASLASRPAPDAALTLIDDDGAEGDDKGEGGWFWSLSGGDAAEDDDDCDEGDDDDDSAARGTGNAAKAGTAPPPQNGLFTNGTAPVVKSN</sequence>
<proteinExistence type="predicted"/>
<protein>
    <submittedName>
        <fullName evidence="2">Uncharacterized protein</fullName>
    </submittedName>
</protein>
<organism evidence="2 3">
    <name type="scientific">Tabrizicola piscis</name>
    <dbReference type="NCBI Taxonomy" id="2494374"/>
    <lineage>
        <taxon>Bacteria</taxon>
        <taxon>Pseudomonadati</taxon>
        <taxon>Pseudomonadota</taxon>
        <taxon>Alphaproteobacteria</taxon>
        <taxon>Rhodobacterales</taxon>
        <taxon>Paracoccaceae</taxon>
        <taxon>Tabrizicola</taxon>
    </lineage>
</organism>
<dbReference type="KEGG" id="taw:EI545_04620"/>
<evidence type="ECO:0000256" key="1">
    <source>
        <dbReference type="SAM" id="MobiDB-lite"/>
    </source>
</evidence>
<evidence type="ECO:0000313" key="3">
    <source>
        <dbReference type="Proteomes" id="UP000282002"/>
    </source>
</evidence>
<dbReference type="AlphaFoldDB" id="A0A3S8U3K0"/>
<dbReference type="Proteomes" id="UP000282002">
    <property type="component" value="Chromosome"/>
</dbReference>
<feature type="compositionally biased region" description="Acidic residues" evidence="1">
    <location>
        <begin position="94"/>
        <end position="109"/>
    </location>
</feature>
<keyword evidence="3" id="KW-1185">Reference proteome</keyword>
<evidence type="ECO:0000313" key="2">
    <source>
        <dbReference type="EMBL" id="AZL58183.1"/>
    </source>
</evidence>
<dbReference type="EMBL" id="CP034328">
    <property type="protein sequence ID" value="AZL58183.1"/>
    <property type="molecule type" value="Genomic_DNA"/>
</dbReference>
<dbReference type="OrthoDB" id="8455168at2"/>
<accession>A0A3S8U3K0</accession>
<feature type="compositionally biased region" description="Polar residues" evidence="1">
    <location>
        <begin position="130"/>
        <end position="143"/>
    </location>
</feature>
<name>A0A3S8U3K0_9RHOB</name>
<reference evidence="2 3" key="1">
    <citation type="submission" date="2018-12" db="EMBL/GenBank/DDBJ databases">
        <title>Complete genome sequencing of Tabrizicola sp. K13M18.</title>
        <authorList>
            <person name="Bae J.-W."/>
        </authorList>
    </citation>
    <scope>NUCLEOTIDE SEQUENCE [LARGE SCALE GENOMIC DNA]</scope>
    <source>
        <strain evidence="2 3">K13M18</strain>
    </source>
</reference>
<feature type="region of interest" description="Disordered" evidence="1">
    <location>
        <begin position="69"/>
        <end position="143"/>
    </location>
</feature>
<gene>
    <name evidence="2" type="ORF">EI545_04620</name>
</gene>